<evidence type="ECO:0000313" key="1">
    <source>
        <dbReference type="EMBL" id="MBB6226309.1"/>
    </source>
</evidence>
<dbReference type="RefSeq" id="WP_184194786.1">
    <property type="nucleotide sequence ID" value="NZ_BMOX01000041.1"/>
</dbReference>
<keyword evidence="2" id="KW-1185">Reference proteome</keyword>
<organism evidence="1 2">
    <name type="scientific">Polymorphobacter multimanifer</name>
    <dbReference type="NCBI Taxonomy" id="1070431"/>
    <lineage>
        <taxon>Bacteria</taxon>
        <taxon>Pseudomonadati</taxon>
        <taxon>Pseudomonadota</taxon>
        <taxon>Alphaproteobacteria</taxon>
        <taxon>Sphingomonadales</taxon>
        <taxon>Sphingosinicellaceae</taxon>
        <taxon>Polymorphobacter</taxon>
    </lineage>
</organism>
<dbReference type="EMBL" id="JACIIV010000003">
    <property type="protein sequence ID" value="MBB6226309.1"/>
    <property type="molecule type" value="Genomic_DNA"/>
</dbReference>
<evidence type="ECO:0000313" key="2">
    <source>
        <dbReference type="Proteomes" id="UP000538147"/>
    </source>
</evidence>
<dbReference type="InterPro" id="IPR023393">
    <property type="entry name" value="START-like_dom_sf"/>
</dbReference>
<dbReference type="AlphaFoldDB" id="A0A841L0F6"/>
<dbReference type="SUPFAM" id="SSF55961">
    <property type="entry name" value="Bet v1-like"/>
    <property type="match status" value="1"/>
</dbReference>
<reference evidence="1 2" key="1">
    <citation type="submission" date="2020-08" db="EMBL/GenBank/DDBJ databases">
        <title>Genomic Encyclopedia of Type Strains, Phase IV (KMG-IV): sequencing the most valuable type-strain genomes for metagenomic binning, comparative biology and taxonomic classification.</title>
        <authorList>
            <person name="Goeker M."/>
        </authorList>
    </citation>
    <scope>NUCLEOTIDE SEQUENCE [LARGE SCALE GENOMIC DNA]</scope>
    <source>
        <strain evidence="1 2">DSM 102189</strain>
    </source>
</reference>
<protein>
    <recommendedName>
        <fullName evidence="3">SRPBCC family protein</fullName>
    </recommendedName>
</protein>
<name>A0A841L0F6_9SPHN</name>
<dbReference type="Proteomes" id="UP000538147">
    <property type="component" value="Unassembled WGS sequence"/>
</dbReference>
<accession>A0A841L0F6</accession>
<dbReference type="Gene3D" id="3.30.530.20">
    <property type="match status" value="1"/>
</dbReference>
<sequence>MKLRRQVVLPAPFAAVADALQRPALMRAATAPLMQLRSAEPGGYPDRWPGGVHRVTLHLFGILPLGPQIIDVSWPAAPPGEARLRDNGRGPLIKRWDHAITVRDNGDGTSTYIDELDFGAGLLTPLVWLSAKALFIHRQRRLLALAKQGLHTLH</sequence>
<comment type="caution">
    <text evidence="1">The sequence shown here is derived from an EMBL/GenBank/DDBJ whole genome shotgun (WGS) entry which is preliminary data.</text>
</comment>
<gene>
    <name evidence="1" type="ORF">FHS79_000463</name>
</gene>
<proteinExistence type="predicted"/>
<evidence type="ECO:0008006" key="3">
    <source>
        <dbReference type="Google" id="ProtNLM"/>
    </source>
</evidence>